<proteinExistence type="predicted"/>
<feature type="region of interest" description="Disordered" evidence="1">
    <location>
        <begin position="1"/>
        <end position="20"/>
    </location>
</feature>
<accession>A0A4U5PHQ5</accession>
<name>A0A4U5PHQ5_STECR</name>
<dbReference type="OrthoDB" id="10648340at2759"/>
<dbReference type="AlphaFoldDB" id="A0A4U5PHQ5"/>
<evidence type="ECO:0000256" key="1">
    <source>
        <dbReference type="SAM" id="MobiDB-lite"/>
    </source>
</evidence>
<reference evidence="2 3" key="2">
    <citation type="journal article" date="2019" name="G3 (Bethesda)">
        <title>Hybrid Assembly of the Genome of the Entomopathogenic Nematode Steinernema carpocapsae Identifies the X-Chromosome.</title>
        <authorList>
            <person name="Serra L."/>
            <person name="Macchietto M."/>
            <person name="Macias-Munoz A."/>
            <person name="McGill C.J."/>
            <person name="Rodriguez I.M."/>
            <person name="Rodriguez B."/>
            <person name="Murad R."/>
            <person name="Mortazavi A."/>
        </authorList>
    </citation>
    <scope>NUCLEOTIDE SEQUENCE [LARGE SCALE GENOMIC DNA]</scope>
    <source>
        <strain evidence="2 3">ALL</strain>
    </source>
</reference>
<dbReference type="EMBL" id="AZBU02000002">
    <property type="protein sequence ID" value="TKR96169.1"/>
    <property type="molecule type" value="Genomic_DNA"/>
</dbReference>
<organism evidence="2 3">
    <name type="scientific">Steinernema carpocapsae</name>
    <name type="common">Entomopathogenic nematode</name>
    <dbReference type="NCBI Taxonomy" id="34508"/>
    <lineage>
        <taxon>Eukaryota</taxon>
        <taxon>Metazoa</taxon>
        <taxon>Ecdysozoa</taxon>
        <taxon>Nematoda</taxon>
        <taxon>Chromadorea</taxon>
        <taxon>Rhabditida</taxon>
        <taxon>Tylenchina</taxon>
        <taxon>Panagrolaimomorpha</taxon>
        <taxon>Strongyloidoidea</taxon>
        <taxon>Steinernematidae</taxon>
        <taxon>Steinernema</taxon>
    </lineage>
</organism>
<comment type="caution">
    <text evidence="2">The sequence shown here is derived from an EMBL/GenBank/DDBJ whole genome shotgun (WGS) entry which is preliminary data.</text>
</comment>
<feature type="compositionally biased region" description="Basic and acidic residues" evidence="1">
    <location>
        <begin position="35"/>
        <end position="46"/>
    </location>
</feature>
<reference evidence="2 3" key="1">
    <citation type="journal article" date="2015" name="Genome Biol.">
        <title>Comparative genomics of Steinernema reveals deeply conserved gene regulatory networks.</title>
        <authorList>
            <person name="Dillman A.R."/>
            <person name="Macchietto M."/>
            <person name="Porter C.F."/>
            <person name="Rogers A."/>
            <person name="Williams B."/>
            <person name="Antoshechkin I."/>
            <person name="Lee M.M."/>
            <person name="Goodwin Z."/>
            <person name="Lu X."/>
            <person name="Lewis E.E."/>
            <person name="Goodrich-Blair H."/>
            <person name="Stock S.P."/>
            <person name="Adams B.J."/>
            <person name="Sternberg P.W."/>
            <person name="Mortazavi A."/>
        </authorList>
    </citation>
    <scope>NUCLEOTIDE SEQUENCE [LARGE SCALE GENOMIC DNA]</scope>
    <source>
        <strain evidence="2 3">ALL</strain>
    </source>
</reference>
<evidence type="ECO:0000313" key="2">
    <source>
        <dbReference type="EMBL" id="TKR96169.1"/>
    </source>
</evidence>
<keyword evidence="3" id="KW-1185">Reference proteome</keyword>
<feature type="region of interest" description="Disordered" evidence="1">
    <location>
        <begin position="35"/>
        <end position="68"/>
    </location>
</feature>
<sequence length="114" mass="13139">MFGYRSRGHSDMTAKTKPKNLAKKKYEVEYESLPDDRIQYLREQNRRKQSTSNSEPPPPQSASAEARKMSFEFLPEVYQRGNQNWVGDEIKACLPDNNAWMDIVDGLTVPGQNE</sequence>
<dbReference type="Proteomes" id="UP000298663">
    <property type="component" value="Unassembled WGS sequence"/>
</dbReference>
<protein>
    <submittedName>
        <fullName evidence="2">Uncharacterized protein</fullName>
    </submittedName>
</protein>
<evidence type="ECO:0000313" key="3">
    <source>
        <dbReference type="Proteomes" id="UP000298663"/>
    </source>
</evidence>
<gene>
    <name evidence="2" type="ORF">L596_010228</name>
</gene>